<reference evidence="16 17" key="1">
    <citation type="journal article" date="2015" name="Int. J. Syst. Evol. Microbiol.">
        <title>Methanoculleus sediminis sp. nov., a methanogen from sediments near a submarine mud volcano.</title>
        <authorList>
            <person name="Chen S.C."/>
            <person name="Chen M.F."/>
            <person name="Lai M.C."/>
            <person name="Weng C.Y."/>
            <person name="Wu S.Y."/>
            <person name="Lin S."/>
            <person name="Yang T.F."/>
            <person name="Chen P.C."/>
        </authorList>
    </citation>
    <scope>NUCLEOTIDE SEQUENCE [LARGE SCALE GENOMIC DNA]</scope>
    <source>
        <strain evidence="16 17">S3Fa</strain>
    </source>
</reference>
<dbReference type="CDD" id="cd05636">
    <property type="entry name" value="LbH_G1P_TT_C_like"/>
    <property type="match status" value="1"/>
</dbReference>
<dbReference type="GO" id="GO:0003977">
    <property type="term" value="F:UDP-N-acetylglucosamine diphosphorylase activity"/>
    <property type="evidence" value="ECO:0007669"/>
    <property type="project" value="UniProtKB-EC"/>
</dbReference>
<evidence type="ECO:0000256" key="13">
    <source>
        <dbReference type="ARBA" id="ARBA00048493"/>
    </source>
</evidence>
<evidence type="ECO:0000256" key="12">
    <source>
        <dbReference type="ARBA" id="ARBA00048247"/>
    </source>
</evidence>
<comment type="similarity">
    <text evidence="4">In the N-terminal section; belongs to the N-acetylglucosamine-1-phosphate uridyltransferase family.</text>
</comment>
<keyword evidence="9" id="KW-0548">Nucleotidyltransferase</keyword>
<comment type="pathway">
    <text evidence="1">Nucleotide-sugar biosynthesis; UDP-N-acetyl-alpha-D-glucosamine biosynthesis; N-acetyl-alpha-D-glucosamine 1-phosphate from alpha-D-glucosamine 6-phosphate (route II): step 2/2.</text>
</comment>
<dbReference type="InterPro" id="IPR056729">
    <property type="entry name" value="GMPPB_C"/>
</dbReference>
<proteinExistence type="inferred from homology"/>
<dbReference type="Proteomes" id="UP000035301">
    <property type="component" value="Unassembled WGS sequence"/>
</dbReference>
<keyword evidence="10" id="KW-0511">Multifunctional enzyme</keyword>
<organism evidence="16 17">
    <name type="scientific">Methanoculleus sediminis</name>
    <dbReference type="NCBI Taxonomy" id="1550566"/>
    <lineage>
        <taxon>Archaea</taxon>
        <taxon>Methanobacteriati</taxon>
        <taxon>Methanobacteriota</taxon>
        <taxon>Stenosarchaea group</taxon>
        <taxon>Methanomicrobia</taxon>
        <taxon>Methanomicrobiales</taxon>
        <taxon>Methanomicrobiaceae</taxon>
        <taxon>Methanoculleus</taxon>
    </lineage>
</organism>
<dbReference type="SUPFAM" id="SSF53448">
    <property type="entry name" value="Nucleotide-diphospho-sugar transferases"/>
    <property type="match status" value="1"/>
</dbReference>
<protein>
    <recommendedName>
        <fullName evidence="7">Bifunctional protein GlmU</fullName>
        <ecNumber evidence="5">2.3.1.157</ecNumber>
        <ecNumber evidence="6">2.7.7.23</ecNumber>
    </recommendedName>
</protein>
<evidence type="ECO:0000259" key="15">
    <source>
        <dbReference type="Pfam" id="PF25087"/>
    </source>
</evidence>
<comment type="caution">
    <text evidence="16">The sequence shown here is derived from an EMBL/GenBank/DDBJ whole genome shotgun (WGS) entry which is preliminary data.</text>
</comment>
<evidence type="ECO:0000256" key="1">
    <source>
        <dbReference type="ARBA" id="ARBA00005166"/>
    </source>
</evidence>
<comment type="similarity">
    <text evidence="3">In the C-terminal section; belongs to the transferase hexapeptide repeat family.</text>
</comment>
<evidence type="ECO:0000256" key="7">
    <source>
        <dbReference type="ARBA" id="ARBA00013414"/>
    </source>
</evidence>
<comment type="catalytic activity">
    <reaction evidence="12">
        <text>alpha-D-glucosamine 1-phosphate + acetyl-CoA = N-acetyl-alpha-D-glucosamine 1-phosphate + CoA + H(+)</text>
        <dbReference type="Rhea" id="RHEA:13725"/>
        <dbReference type="ChEBI" id="CHEBI:15378"/>
        <dbReference type="ChEBI" id="CHEBI:57287"/>
        <dbReference type="ChEBI" id="CHEBI:57288"/>
        <dbReference type="ChEBI" id="CHEBI:57776"/>
        <dbReference type="ChEBI" id="CHEBI:58516"/>
        <dbReference type="EC" id="2.3.1.157"/>
    </reaction>
</comment>
<comment type="catalytic activity">
    <reaction evidence="13">
        <text>N-acetyl-alpha-D-glucosamine 1-phosphate + UTP + H(+) = UDP-N-acetyl-alpha-D-glucosamine + diphosphate</text>
        <dbReference type="Rhea" id="RHEA:13509"/>
        <dbReference type="ChEBI" id="CHEBI:15378"/>
        <dbReference type="ChEBI" id="CHEBI:33019"/>
        <dbReference type="ChEBI" id="CHEBI:46398"/>
        <dbReference type="ChEBI" id="CHEBI:57705"/>
        <dbReference type="ChEBI" id="CHEBI:57776"/>
        <dbReference type="EC" id="2.7.7.23"/>
    </reaction>
</comment>
<dbReference type="NCBIfam" id="TIGR03992">
    <property type="entry name" value="Arch_glmU"/>
    <property type="match status" value="1"/>
</dbReference>
<name>A0A0H1R0V1_9EURY</name>
<dbReference type="EMBL" id="JXOJ01000002">
    <property type="protein sequence ID" value="KLK88466.1"/>
    <property type="molecule type" value="Genomic_DNA"/>
</dbReference>
<dbReference type="InterPro" id="IPR005835">
    <property type="entry name" value="NTP_transferase_dom"/>
</dbReference>
<gene>
    <name evidence="16" type="ORF">SZ63_05460</name>
</gene>
<evidence type="ECO:0000256" key="11">
    <source>
        <dbReference type="ARBA" id="ARBA00023315"/>
    </source>
</evidence>
<dbReference type="InterPro" id="IPR029044">
    <property type="entry name" value="Nucleotide-diphossugar_trans"/>
</dbReference>
<dbReference type="UniPathway" id="UPA00113">
    <property type="reaction ID" value="UER00532"/>
</dbReference>
<accession>A0A0H1R0V1</accession>
<evidence type="ECO:0000256" key="3">
    <source>
        <dbReference type="ARBA" id="ARBA00007707"/>
    </source>
</evidence>
<dbReference type="Gene3D" id="2.160.10.10">
    <property type="entry name" value="Hexapeptide repeat proteins"/>
    <property type="match status" value="1"/>
</dbReference>
<dbReference type="EC" id="2.7.7.23" evidence="6"/>
<evidence type="ECO:0000256" key="10">
    <source>
        <dbReference type="ARBA" id="ARBA00023268"/>
    </source>
</evidence>
<evidence type="ECO:0000256" key="9">
    <source>
        <dbReference type="ARBA" id="ARBA00022695"/>
    </source>
</evidence>
<keyword evidence="8 16" id="KW-0808">Transferase</keyword>
<evidence type="ECO:0000313" key="16">
    <source>
        <dbReference type="EMBL" id="KLK88466.1"/>
    </source>
</evidence>
<dbReference type="CDD" id="cd04181">
    <property type="entry name" value="NTP_transferase"/>
    <property type="match status" value="1"/>
</dbReference>
<dbReference type="Gene3D" id="3.90.550.10">
    <property type="entry name" value="Spore Coat Polysaccharide Biosynthesis Protein SpsA, Chain A"/>
    <property type="match status" value="1"/>
</dbReference>
<dbReference type="PANTHER" id="PTHR43584">
    <property type="entry name" value="NUCLEOTIDYL TRANSFERASE"/>
    <property type="match status" value="1"/>
</dbReference>
<dbReference type="InterPro" id="IPR050065">
    <property type="entry name" value="GlmU-like"/>
</dbReference>
<dbReference type="GO" id="GO:0006048">
    <property type="term" value="P:UDP-N-acetylglucosamine biosynthetic process"/>
    <property type="evidence" value="ECO:0007669"/>
    <property type="project" value="UniProtKB-UniPathway"/>
</dbReference>
<dbReference type="GO" id="GO:0019134">
    <property type="term" value="F:glucosamine-1-phosphate N-acetyltransferase activity"/>
    <property type="evidence" value="ECO:0007669"/>
    <property type="project" value="UniProtKB-EC"/>
</dbReference>
<feature type="domain" description="Mannose-1-phosphate guanyltransferase C-terminal" evidence="15">
    <location>
        <begin position="262"/>
        <end position="397"/>
    </location>
</feature>
<dbReference type="AlphaFoldDB" id="A0A0H1R0V1"/>
<dbReference type="InterPro" id="IPR011004">
    <property type="entry name" value="Trimer_LpxA-like_sf"/>
</dbReference>
<keyword evidence="11" id="KW-0012">Acyltransferase</keyword>
<evidence type="ECO:0000256" key="4">
    <source>
        <dbReference type="ARBA" id="ARBA00007947"/>
    </source>
</evidence>
<dbReference type="Pfam" id="PF00483">
    <property type="entry name" value="NTP_transferase"/>
    <property type="match status" value="1"/>
</dbReference>
<dbReference type="OrthoDB" id="15372at2157"/>
<evidence type="ECO:0000259" key="14">
    <source>
        <dbReference type="Pfam" id="PF00483"/>
    </source>
</evidence>
<evidence type="ECO:0000256" key="5">
    <source>
        <dbReference type="ARBA" id="ARBA00012225"/>
    </source>
</evidence>
<evidence type="ECO:0000256" key="2">
    <source>
        <dbReference type="ARBA" id="ARBA00005208"/>
    </source>
</evidence>
<dbReference type="Pfam" id="PF25087">
    <property type="entry name" value="GMPPB_C"/>
    <property type="match status" value="1"/>
</dbReference>
<dbReference type="STRING" id="1550566.SZ63_05460"/>
<dbReference type="EC" id="2.3.1.157" evidence="5"/>
<dbReference type="PANTHER" id="PTHR43584:SF8">
    <property type="entry name" value="N-ACETYLMURAMATE ALPHA-1-PHOSPHATE URIDYLYLTRANSFERASE"/>
    <property type="match status" value="1"/>
</dbReference>
<dbReference type="PATRIC" id="fig|1550566.3.peg.1176"/>
<feature type="domain" description="Nucleotidyl transferase" evidence="14">
    <location>
        <begin position="4"/>
        <end position="227"/>
    </location>
</feature>
<comment type="pathway">
    <text evidence="2">Nucleotide-sugar biosynthesis; UDP-N-acetyl-alpha-D-glucosamine biosynthesis; UDP-N-acetyl-alpha-D-glucosamine from N-acetyl-alpha-D-glucosamine 1-phosphate: step 1/1.</text>
</comment>
<evidence type="ECO:0000313" key="17">
    <source>
        <dbReference type="Proteomes" id="UP000035301"/>
    </source>
</evidence>
<evidence type="ECO:0000256" key="6">
    <source>
        <dbReference type="ARBA" id="ARBA00012457"/>
    </source>
</evidence>
<evidence type="ECO:0000256" key="8">
    <source>
        <dbReference type="ARBA" id="ARBA00022679"/>
    </source>
</evidence>
<dbReference type="InterPro" id="IPR023915">
    <property type="entry name" value="Bifunctiontional_GlmU_arc-type"/>
</dbReference>
<sequence>MQCVVLAAGEGKRMRPLTARRPKVMLPIANRPMMEHLVVAARDAGITDFTFVVGYFEREIRNHFGDGSSLGVNIAYVTQRHQLGTADALRATAGMIDDRFLLLNGDMILKSDDIGKFCRMDAPCVGIHETDHPQDYGVVTVEGSRITGLEEKSEDPKSNLINAGAYLFEPGVFDLLAGLKVSGRGEFELTDALDTYIGEGTLRAYPLDYWLDVGQPWDLLDANEGLLTSIRHERHGTVEDGCTVPETVSIGKGTIIRAGTYIEGSCIIGENCVIGPHAYIRGSTAVGDNCHIGHATELKNSIIMSGTKIPHFNYIGDSIVGSGCNFGAGTKVANLRHDNGAVKVCGKTTGRRKFGAIIGDDVLFGINCSVNVGSLVGSGTRVAPHSLVEGCIEDNSIIR</sequence>
<dbReference type="RefSeq" id="WP_048182365.1">
    <property type="nucleotide sequence ID" value="NZ_JXOJ01000002.1"/>
</dbReference>
<keyword evidence="17" id="KW-1185">Reference proteome</keyword>
<dbReference type="SUPFAM" id="SSF51161">
    <property type="entry name" value="Trimeric LpxA-like enzymes"/>
    <property type="match status" value="1"/>
</dbReference>